<proteinExistence type="predicted"/>
<gene>
    <name evidence="2" type="ordered locus">Sare_4395</name>
</gene>
<protein>
    <submittedName>
        <fullName evidence="2">Uncharacterized protein</fullName>
    </submittedName>
</protein>
<dbReference type="OrthoDB" id="3398873at2"/>
<accession>A8M5V7</accession>
<organism evidence="2">
    <name type="scientific">Salinispora arenicola (strain CNS-205)</name>
    <dbReference type="NCBI Taxonomy" id="391037"/>
    <lineage>
        <taxon>Bacteria</taxon>
        <taxon>Bacillati</taxon>
        <taxon>Actinomycetota</taxon>
        <taxon>Actinomycetes</taxon>
        <taxon>Micromonosporales</taxon>
        <taxon>Micromonosporaceae</taxon>
        <taxon>Salinispora</taxon>
    </lineage>
</organism>
<dbReference type="AlphaFoldDB" id="A8M5V7"/>
<reference evidence="2" key="1">
    <citation type="submission" date="2007-10" db="EMBL/GenBank/DDBJ databases">
        <title>Complete sequence of Salinispora arenicola CNS-205.</title>
        <authorList>
            <consortium name="US DOE Joint Genome Institute"/>
            <person name="Copeland A."/>
            <person name="Lucas S."/>
            <person name="Lapidus A."/>
            <person name="Barry K."/>
            <person name="Glavina del Rio T."/>
            <person name="Dalin E."/>
            <person name="Tice H."/>
            <person name="Pitluck S."/>
            <person name="Foster B."/>
            <person name="Schmutz J."/>
            <person name="Larimer F."/>
            <person name="Land M."/>
            <person name="Hauser L."/>
            <person name="Kyrpides N."/>
            <person name="Ivanova N."/>
            <person name="Jensen P.R."/>
            <person name="Moore B.S."/>
            <person name="Penn K."/>
            <person name="Jenkins C."/>
            <person name="Udwary D."/>
            <person name="Xiang L."/>
            <person name="Gontang E."/>
            <person name="Richardson P."/>
        </authorList>
    </citation>
    <scope>NUCLEOTIDE SEQUENCE [LARGE SCALE GENOMIC DNA]</scope>
    <source>
        <strain evidence="2">CNS-205</strain>
    </source>
</reference>
<name>A8M5V7_SALAI</name>
<dbReference type="HOGENOM" id="CLU_1371365_0_0_11"/>
<dbReference type="KEGG" id="saq:Sare_4395"/>
<evidence type="ECO:0000256" key="1">
    <source>
        <dbReference type="SAM" id="MobiDB-lite"/>
    </source>
</evidence>
<dbReference type="EMBL" id="CP000850">
    <property type="protein sequence ID" value="ABW00173.1"/>
    <property type="molecule type" value="Genomic_DNA"/>
</dbReference>
<feature type="region of interest" description="Disordered" evidence="1">
    <location>
        <begin position="44"/>
        <end position="63"/>
    </location>
</feature>
<sequence length="199" mass="21657">MAIEWHSKVAKAFTLQDAVNLTGTRLTGLLGWQELPGKVEARQATPARYRGEEQSDPIPPSLLNKRIDPYPTEPPPPEQSHTVVAEAIFEIPDWQASAIVTVDDFLPFSEDPATGRFAWVLADRSPESKVMAIAATLALAECGGGPINDCGDLSDFDTDSPTRIFERLRVRTPPHSLDAAVDAVLARTTGLPGRHRHTA</sequence>
<evidence type="ECO:0000313" key="2">
    <source>
        <dbReference type="EMBL" id="ABW00173.1"/>
    </source>
</evidence>